<proteinExistence type="predicted"/>
<dbReference type="GeneID" id="36336334"/>
<comment type="caution">
    <text evidence="1">The sequence shown here is derived from an EMBL/GenBank/DDBJ whole genome shotgun (WGS) entry which is preliminary data.</text>
</comment>
<dbReference type="AlphaFoldDB" id="W6VCP4"/>
<evidence type="ECO:0000313" key="1">
    <source>
        <dbReference type="EMBL" id="EUB64669.1"/>
    </source>
</evidence>
<name>W6VCP4_ECHGR</name>
<dbReference type="EMBL" id="APAU02000002">
    <property type="protein sequence ID" value="EUB64669.1"/>
    <property type="molecule type" value="Genomic_DNA"/>
</dbReference>
<accession>W6VCP4</accession>
<reference evidence="1 2" key="1">
    <citation type="journal article" date="2013" name="Nat. Genet.">
        <title>The genome of the hydatid tapeworm Echinococcus granulosus.</title>
        <authorList>
            <person name="Zheng H."/>
            <person name="Zhang W."/>
            <person name="Zhang L."/>
            <person name="Zhang Z."/>
            <person name="Li J."/>
            <person name="Lu G."/>
            <person name="Zhu Y."/>
            <person name="Wang Y."/>
            <person name="Huang Y."/>
            <person name="Liu J."/>
            <person name="Kang H."/>
            <person name="Chen J."/>
            <person name="Wang L."/>
            <person name="Chen A."/>
            <person name="Yu S."/>
            <person name="Gao Z."/>
            <person name="Jin L."/>
            <person name="Gu W."/>
            <person name="Wang Z."/>
            <person name="Zhao L."/>
            <person name="Shi B."/>
            <person name="Wen H."/>
            <person name="Lin R."/>
            <person name="Jones M.K."/>
            <person name="Brejova B."/>
            <person name="Vinar T."/>
            <person name="Zhao G."/>
            <person name="McManus D.P."/>
            <person name="Chen Z."/>
            <person name="Zhou Y."/>
            <person name="Wang S."/>
        </authorList>
    </citation>
    <scope>NUCLEOTIDE SEQUENCE [LARGE SCALE GENOMIC DNA]</scope>
</reference>
<organism evidence="1 2">
    <name type="scientific">Echinococcus granulosus</name>
    <name type="common">Hydatid tapeworm</name>
    <dbReference type="NCBI Taxonomy" id="6210"/>
    <lineage>
        <taxon>Eukaryota</taxon>
        <taxon>Metazoa</taxon>
        <taxon>Spiralia</taxon>
        <taxon>Lophotrochozoa</taxon>
        <taxon>Platyhelminthes</taxon>
        <taxon>Cestoda</taxon>
        <taxon>Eucestoda</taxon>
        <taxon>Cyclophyllidea</taxon>
        <taxon>Taeniidae</taxon>
        <taxon>Echinococcus</taxon>
        <taxon>Echinococcus granulosus group</taxon>
    </lineage>
</organism>
<sequence length="387" mass="43722">MERSFCTFVGEVEFTNGNDLSGSALGLLPSAQKVHLAASNSHRDQLPYFMSIFLLVKPIAVYMISNEREGDLYGNFWRIASFLEPSLQVPMLGKLFEILKCNLTDQLSTICKTNLTYPHTHYFTKVNPDSAGFEMQLEKYFSTNCIFKSANVVSMFPIGLTPVTSNHLSFKLFPLVLTNVNKLHSKLAEIVDIQWGNSYLYYQSGGSHPQEIFINEHLLRPGGAAFLSFEDTVFFYFHSCCYKLPSPNRISNVKGICQKYRKVVVNKNSNQINSDKFKELCGLCLAATKTATYVSIKSVKNNAKCFKIQYFSRGKNDIFLGRKQLPIELVIPIANIGREVDVSQNAYLPGSIDISHNYIKFTFDISLLDLVKSQGKLQYQTKVMSAF</sequence>
<protein>
    <submittedName>
        <fullName evidence="1">Uncharacterized protein</fullName>
    </submittedName>
</protein>
<dbReference type="CTD" id="36336334"/>
<dbReference type="KEGG" id="egl:EGR_00619"/>
<dbReference type="RefSeq" id="XP_024355865.1">
    <property type="nucleotide sequence ID" value="XM_024489868.1"/>
</dbReference>
<gene>
    <name evidence="1" type="ORF">EGR_00619</name>
</gene>
<evidence type="ECO:0000313" key="2">
    <source>
        <dbReference type="Proteomes" id="UP000019149"/>
    </source>
</evidence>
<keyword evidence="2" id="KW-1185">Reference proteome</keyword>
<dbReference type="Proteomes" id="UP000019149">
    <property type="component" value="Unassembled WGS sequence"/>
</dbReference>